<proteinExistence type="predicted"/>
<keyword evidence="2" id="KW-1185">Reference proteome</keyword>
<dbReference type="Proteomes" id="UP000789702">
    <property type="component" value="Unassembled WGS sequence"/>
</dbReference>
<accession>A0ACA9LWN2</accession>
<name>A0ACA9LWN2_9GLOM</name>
<reference evidence="1" key="1">
    <citation type="submission" date="2021-06" db="EMBL/GenBank/DDBJ databases">
        <authorList>
            <person name="Kallberg Y."/>
            <person name="Tangrot J."/>
            <person name="Rosling A."/>
        </authorList>
    </citation>
    <scope>NUCLEOTIDE SEQUENCE</scope>
    <source>
        <strain evidence="1">IL203A</strain>
    </source>
</reference>
<sequence>MTADHTTPYAIYGFFRSFRGSLPEEQDFEDFVATLTITPLHAVIENVVPFFRRSTDPDLLTKFQVMIRQCEQNSAFESTFMRVCDALDMLQRVEKALRFDKRLMDEYLRAMQFDNASASHQQVWNGLQRFLNEECDPNTKRRMERVFAEQKASDELGLSDDVLAVAYSLIGDDALYIEILETLQLNNRQNLPWDAVIDKIQRITSEKKPQAWPMLSRFLNDVHSGHDVSTYSVYWEEFLDDDIVNDEEYEPENDFSVIEQKFSDINLDADNGTVTESSVSQEQQKQTREVIGAVWSIRRPTNIDPPTLPLTLTSLFSFVCLYKTSNPSQKNVKISL</sequence>
<organism evidence="1 2">
    <name type="scientific">Dentiscutata heterogama</name>
    <dbReference type="NCBI Taxonomy" id="1316150"/>
    <lineage>
        <taxon>Eukaryota</taxon>
        <taxon>Fungi</taxon>
        <taxon>Fungi incertae sedis</taxon>
        <taxon>Mucoromycota</taxon>
        <taxon>Glomeromycotina</taxon>
        <taxon>Glomeromycetes</taxon>
        <taxon>Diversisporales</taxon>
        <taxon>Gigasporaceae</taxon>
        <taxon>Dentiscutata</taxon>
    </lineage>
</organism>
<comment type="caution">
    <text evidence="1">The sequence shown here is derived from an EMBL/GenBank/DDBJ whole genome shotgun (WGS) entry which is preliminary data.</text>
</comment>
<evidence type="ECO:0000313" key="1">
    <source>
        <dbReference type="EMBL" id="CAG8545053.1"/>
    </source>
</evidence>
<gene>
    <name evidence="1" type="ORF">DHETER_LOCUS4973</name>
</gene>
<protein>
    <submittedName>
        <fullName evidence="1">12177_t:CDS:1</fullName>
    </submittedName>
</protein>
<evidence type="ECO:0000313" key="2">
    <source>
        <dbReference type="Proteomes" id="UP000789702"/>
    </source>
</evidence>
<dbReference type="EMBL" id="CAJVPU010005238">
    <property type="protein sequence ID" value="CAG8545053.1"/>
    <property type="molecule type" value="Genomic_DNA"/>
</dbReference>